<feature type="compositionally biased region" description="Polar residues" evidence="1">
    <location>
        <begin position="46"/>
        <end position="72"/>
    </location>
</feature>
<evidence type="ECO:0000313" key="2">
    <source>
        <dbReference type="EMBL" id="CAK7269571.1"/>
    </source>
</evidence>
<protein>
    <recommendedName>
        <fullName evidence="4">HNH nuclease domain-containing protein</fullName>
    </recommendedName>
</protein>
<organism evidence="2 3">
    <name type="scientific">Sporothrix epigloea</name>
    <dbReference type="NCBI Taxonomy" id="1892477"/>
    <lineage>
        <taxon>Eukaryota</taxon>
        <taxon>Fungi</taxon>
        <taxon>Dikarya</taxon>
        <taxon>Ascomycota</taxon>
        <taxon>Pezizomycotina</taxon>
        <taxon>Sordariomycetes</taxon>
        <taxon>Sordariomycetidae</taxon>
        <taxon>Ophiostomatales</taxon>
        <taxon>Ophiostomataceae</taxon>
        <taxon>Sporothrix</taxon>
    </lineage>
</organism>
<accession>A0ABP0DMR0</accession>
<proteinExistence type="predicted"/>
<name>A0ABP0DMR0_9PEZI</name>
<feature type="region of interest" description="Disordered" evidence="1">
    <location>
        <begin position="290"/>
        <end position="320"/>
    </location>
</feature>
<reference evidence="2 3" key="1">
    <citation type="submission" date="2024-01" db="EMBL/GenBank/DDBJ databases">
        <authorList>
            <person name="Allen C."/>
            <person name="Tagirdzhanova G."/>
        </authorList>
    </citation>
    <scope>NUCLEOTIDE SEQUENCE [LARGE SCALE GENOMIC DNA]</scope>
    <source>
        <strain evidence="2 3">CBS 119000</strain>
    </source>
</reference>
<evidence type="ECO:0000256" key="1">
    <source>
        <dbReference type="SAM" id="MobiDB-lite"/>
    </source>
</evidence>
<evidence type="ECO:0000313" key="3">
    <source>
        <dbReference type="Proteomes" id="UP001642502"/>
    </source>
</evidence>
<feature type="compositionally biased region" description="Basic and acidic residues" evidence="1">
    <location>
        <begin position="83"/>
        <end position="92"/>
    </location>
</feature>
<feature type="region of interest" description="Disordered" evidence="1">
    <location>
        <begin position="1"/>
        <end position="92"/>
    </location>
</feature>
<keyword evidence="3" id="KW-1185">Reference proteome</keyword>
<dbReference type="Proteomes" id="UP001642502">
    <property type="component" value="Unassembled WGS sequence"/>
</dbReference>
<evidence type="ECO:0008006" key="4">
    <source>
        <dbReference type="Google" id="ProtNLM"/>
    </source>
</evidence>
<dbReference type="EMBL" id="CAWUON010000049">
    <property type="protein sequence ID" value="CAK7269571.1"/>
    <property type="molecule type" value="Genomic_DNA"/>
</dbReference>
<feature type="compositionally biased region" description="Basic and acidic residues" evidence="1">
    <location>
        <begin position="19"/>
        <end position="32"/>
    </location>
</feature>
<gene>
    <name evidence="2" type="ORF">SEPCBS119000_003635</name>
</gene>
<comment type="caution">
    <text evidence="2">The sequence shown here is derived from an EMBL/GenBank/DDBJ whole genome shotgun (WGS) entry which is preliminary data.</text>
</comment>
<sequence length="320" mass="35695">MPPEIETPLASPLASDINCSDKETKLHSRDDDGMSGMGAPPRKIQKTSPSPSQPHTATAQLPDTLAPTSRVVSPTERADDEETSSHGKDAAELAKTRDGNRCFLTGDCDPDIVQIIPLSPEARHRATGFIGLVRLLYDGEQFPPWIHLLLNRSVVQTQNNLLCLSKHMRDLWSKCFFALKPVAATDQEVTVQFHWLKHNTGITPDHYGLYDYDFAMQAVCDGDTHGWGPPQAARLPDGNLIETGQLFTIRAEPDQLPNTDLLQLQWYWKRMSAMIADSEVYFRFERRGYSGYSDSDQETDAATDQGSISSEGDSEESEKW</sequence>